<gene>
    <name evidence="2" type="ORF">ACFYY5_22625</name>
</gene>
<comment type="caution">
    <text evidence="2">The sequence shown here is derived from an EMBL/GenBank/DDBJ whole genome shotgun (WGS) entry which is preliminary data.</text>
</comment>
<sequence>MRLRRSTPDGAGIRGAAQPRGTSGTGFGYGPVLLDEMTITKVVHMEPAPPRR</sequence>
<dbReference type="EMBL" id="JBIATK010000008">
    <property type="protein sequence ID" value="MFF4025642.1"/>
    <property type="molecule type" value="Genomic_DNA"/>
</dbReference>
<evidence type="ECO:0000313" key="2">
    <source>
        <dbReference type="EMBL" id="MFF4025642.1"/>
    </source>
</evidence>
<feature type="region of interest" description="Disordered" evidence="1">
    <location>
        <begin position="1"/>
        <end position="29"/>
    </location>
</feature>
<proteinExistence type="predicted"/>
<accession>A0ABW6TIG0</accession>
<evidence type="ECO:0000313" key="3">
    <source>
        <dbReference type="Proteomes" id="UP001602089"/>
    </source>
</evidence>
<dbReference type="RefSeq" id="WP_195022864.1">
    <property type="nucleotide sequence ID" value="NZ_JADLPS010000007.1"/>
</dbReference>
<keyword evidence="3" id="KW-1185">Reference proteome</keyword>
<reference evidence="2 3" key="1">
    <citation type="submission" date="2024-10" db="EMBL/GenBank/DDBJ databases">
        <title>The Natural Products Discovery Center: Release of the First 8490 Sequenced Strains for Exploring Actinobacteria Biosynthetic Diversity.</title>
        <authorList>
            <person name="Kalkreuter E."/>
            <person name="Kautsar S.A."/>
            <person name="Yang D."/>
            <person name="Bader C.D."/>
            <person name="Teijaro C.N."/>
            <person name="Fluegel L."/>
            <person name="Davis C.M."/>
            <person name="Simpson J.R."/>
            <person name="Lauterbach L."/>
            <person name="Steele A.D."/>
            <person name="Gui C."/>
            <person name="Meng S."/>
            <person name="Li G."/>
            <person name="Viehrig K."/>
            <person name="Ye F."/>
            <person name="Su P."/>
            <person name="Kiefer A.F."/>
            <person name="Nichols A."/>
            <person name="Cepeda A.J."/>
            <person name="Yan W."/>
            <person name="Fan B."/>
            <person name="Jiang Y."/>
            <person name="Adhikari A."/>
            <person name="Zheng C.-J."/>
            <person name="Schuster L."/>
            <person name="Cowan T.M."/>
            <person name="Smanski M.J."/>
            <person name="Chevrette M.G."/>
            <person name="De Carvalho L.P.S."/>
            <person name="Shen B."/>
        </authorList>
    </citation>
    <scope>NUCLEOTIDE SEQUENCE [LARGE SCALE GENOMIC DNA]</scope>
    <source>
        <strain evidence="2 3">NPDC001867</strain>
    </source>
</reference>
<protein>
    <submittedName>
        <fullName evidence="2">Uncharacterized protein</fullName>
    </submittedName>
</protein>
<evidence type="ECO:0000256" key="1">
    <source>
        <dbReference type="SAM" id="MobiDB-lite"/>
    </source>
</evidence>
<organism evidence="2 3">
    <name type="scientific">Nocardia elegans</name>
    <dbReference type="NCBI Taxonomy" id="300029"/>
    <lineage>
        <taxon>Bacteria</taxon>
        <taxon>Bacillati</taxon>
        <taxon>Actinomycetota</taxon>
        <taxon>Actinomycetes</taxon>
        <taxon>Mycobacteriales</taxon>
        <taxon>Nocardiaceae</taxon>
        <taxon>Nocardia</taxon>
    </lineage>
</organism>
<name>A0ABW6TIG0_9NOCA</name>
<dbReference type="Proteomes" id="UP001602089">
    <property type="component" value="Unassembled WGS sequence"/>
</dbReference>